<evidence type="ECO:0000259" key="6">
    <source>
        <dbReference type="Pfam" id="PF25183"/>
    </source>
</evidence>
<dbReference type="InterPro" id="IPR036942">
    <property type="entry name" value="Beta-barrel_TonB_sf"/>
</dbReference>
<organism evidence="7 8">
    <name type="scientific">Paludibaculum fermentans</name>
    <dbReference type="NCBI Taxonomy" id="1473598"/>
    <lineage>
        <taxon>Bacteria</taxon>
        <taxon>Pseudomonadati</taxon>
        <taxon>Acidobacteriota</taxon>
        <taxon>Terriglobia</taxon>
        <taxon>Bryobacterales</taxon>
        <taxon>Bryobacteraceae</taxon>
        <taxon>Paludibaculum</taxon>
    </lineage>
</organism>
<comment type="subcellular location">
    <subcellularLocation>
        <location evidence="1">Cell outer membrane</location>
    </subcellularLocation>
</comment>
<evidence type="ECO:0000313" key="8">
    <source>
        <dbReference type="Proteomes" id="UP000593892"/>
    </source>
</evidence>
<dbReference type="Pfam" id="PF13620">
    <property type="entry name" value="CarboxypepD_reg"/>
    <property type="match status" value="1"/>
</dbReference>
<evidence type="ECO:0000256" key="2">
    <source>
        <dbReference type="ARBA" id="ARBA00023136"/>
    </source>
</evidence>
<keyword evidence="7" id="KW-0645">Protease</keyword>
<evidence type="ECO:0000256" key="4">
    <source>
        <dbReference type="SAM" id="MobiDB-lite"/>
    </source>
</evidence>
<evidence type="ECO:0000256" key="1">
    <source>
        <dbReference type="ARBA" id="ARBA00004442"/>
    </source>
</evidence>
<dbReference type="Pfam" id="PF07715">
    <property type="entry name" value="Plug"/>
    <property type="match status" value="1"/>
</dbReference>
<evidence type="ECO:0000256" key="3">
    <source>
        <dbReference type="ARBA" id="ARBA00023237"/>
    </source>
</evidence>
<reference evidence="7 8" key="1">
    <citation type="submission" date="2020-10" db="EMBL/GenBank/DDBJ databases">
        <title>Complete genome sequence of Paludibaculum fermentans P105T, a facultatively anaerobic acidobacterium capable of dissimilatory Fe(III) reduction.</title>
        <authorList>
            <person name="Dedysh S.N."/>
            <person name="Beletsky A.V."/>
            <person name="Kulichevskaya I.S."/>
            <person name="Mardanov A.V."/>
            <person name="Ravin N.V."/>
        </authorList>
    </citation>
    <scope>NUCLEOTIDE SEQUENCE [LARGE SCALE GENOMIC DNA]</scope>
    <source>
        <strain evidence="7 8">P105</strain>
    </source>
</reference>
<dbReference type="AlphaFoldDB" id="A0A7S7NU45"/>
<dbReference type="InterPro" id="IPR008969">
    <property type="entry name" value="CarboxyPept-like_regulatory"/>
</dbReference>
<dbReference type="InterPro" id="IPR057601">
    <property type="entry name" value="Oar-like_b-barrel"/>
</dbReference>
<accession>A0A7S7NU45</accession>
<gene>
    <name evidence="7" type="ORF">IRI77_07845</name>
</gene>
<dbReference type="SUPFAM" id="SSF56935">
    <property type="entry name" value="Porins"/>
    <property type="match status" value="1"/>
</dbReference>
<proteinExistence type="predicted"/>
<dbReference type="GO" id="GO:0004180">
    <property type="term" value="F:carboxypeptidase activity"/>
    <property type="evidence" value="ECO:0007669"/>
    <property type="project" value="UniProtKB-KW"/>
</dbReference>
<dbReference type="Gene3D" id="2.60.40.1120">
    <property type="entry name" value="Carboxypeptidase-like, regulatory domain"/>
    <property type="match status" value="1"/>
</dbReference>
<dbReference type="GO" id="GO:0009279">
    <property type="term" value="C:cell outer membrane"/>
    <property type="evidence" value="ECO:0007669"/>
    <property type="project" value="UniProtKB-SubCell"/>
</dbReference>
<dbReference type="EMBL" id="CP063849">
    <property type="protein sequence ID" value="QOY89855.1"/>
    <property type="molecule type" value="Genomic_DNA"/>
</dbReference>
<keyword evidence="2" id="KW-0472">Membrane</keyword>
<dbReference type="InterPro" id="IPR012910">
    <property type="entry name" value="Plug_dom"/>
</dbReference>
<dbReference type="KEGG" id="pfer:IRI77_07845"/>
<sequence>MAFCLGLLALPVGIQGQTITGAITGSVTDPSGSIIPNAKVTATNKGTNISSETQTNESGFYNLPFLPIGDYSLTISVSGFKKSSLGPFKLEVNQIARVDVKLEVGDTSQTVEVKDVAPILQTESTATGDSLSASKLTALPLNGRNFASLTLLIPGAISTSPNAMNTSGRFQGSGSRPQVNGNREQTNNFLLDGIDVNDSIDNRIGYQPSVDALEEVKVITGNGGAEFGNVGGAIVNMSIKSGTNQYHGNVFEFLRNEKLDSNGFFRNKNLTPRAPFKRNIFGGTFGGPIKKDKAFFFMDYEGTEQRSSGASTASVAKSAWRTGDLSDWLKLSTPQIVRDPTTGAILTDRTPFPNNQIPVSRITNPVAKKLFADPTYYPLPNQAGSGTLGITSNYQAGTAALTKNHQADVKLDYRLSDKDNISGRWSIGRYEQYTSLNPLIEQMGGGTTGPTQTAVINWNRTFTTTIVNEFRVGFSRIGIDDNVVDWSGKLTNGNADFGIGGGQPIPGLSSITLGDGLTGIGSIASIGSTMDNKYQYFDNLTWVKGRHLIKMGGSAVRYQQNRYYAGNNGALGSFTYANVYSGVNFGDFLLNALNSKGRGSVTGKWGHRSWRSSVFFQDDYKLRSDFTLNLGIRWEYAQPIYEVADRQVNIDTYTGKLLYAGKDGNSRALYRPYYKQFQPRLGFAWTPGMLHNKMVMRAGYAFTSFMEGTGANLRLPLNPPFFLESNVTYDSRTPSDIAIGFTDVAATGVLSGPRTGSTPFYQGRAWDQDLKPQFTQQYNFSLEYQVSNTWSLTSAYVGQKGSHLVVPHEANQALAGTGAFANWAPINDRRPLVGVLPNVGNIALTEGSARSSYNALQMSTRKRLSQGFEFLGSYTFSKTMMDNLGYYGCGSVNSDGAYWQNAYDRLANRGPACFDSRNNFTLGGLYNLPIGKGQKWGSNLNKVTDLIVGGWNLNYFFSAHSGFPVTITARDNTGQAARGNVRAMRYKDFVVQGTRSVDTFFGTGFVFCGDGINDGTCAYGQGANGQFGSAGVGTERAPSFFNMDASIGKKFNVTERQYFDFRMELFNALNHVSWGPPARAINSPSNFGQITGQIQNPRNIQFGLKYYF</sequence>
<feature type="domain" description="TonB-dependent transporter Oar-like beta-barrel" evidence="6">
    <location>
        <begin position="239"/>
        <end position="1101"/>
    </location>
</feature>
<feature type="domain" description="TonB-dependent receptor plug" evidence="5">
    <location>
        <begin position="143"/>
        <end position="231"/>
    </location>
</feature>
<keyword evidence="7" id="KW-0121">Carboxypeptidase</keyword>
<keyword evidence="7" id="KW-0378">Hydrolase</keyword>
<feature type="region of interest" description="Disordered" evidence="4">
    <location>
        <begin position="163"/>
        <end position="183"/>
    </location>
</feature>
<keyword evidence="3" id="KW-0998">Cell outer membrane</keyword>
<dbReference type="Gene3D" id="2.40.170.20">
    <property type="entry name" value="TonB-dependent receptor, beta-barrel domain"/>
    <property type="match status" value="1"/>
</dbReference>
<dbReference type="Pfam" id="PF25183">
    <property type="entry name" value="OMP_b-brl_4"/>
    <property type="match status" value="1"/>
</dbReference>
<dbReference type="RefSeq" id="WP_194451518.1">
    <property type="nucleotide sequence ID" value="NZ_CP063849.1"/>
</dbReference>
<keyword evidence="8" id="KW-1185">Reference proteome</keyword>
<protein>
    <submittedName>
        <fullName evidence="7">Carboxypeptidase regulatory-like domain-containing protein</fullName>
    </submittedName>
</protein>
<name>A0A7S7NU45_PALFE</name>
<dbReference type="Proteomes" id="UP000593892">
    <property type="component" value="Chromosome"/>
</dbReference>
<dbReference type="SUPFAM" id="SSF49464">
    <property type="entry name" value="Carboxypeptidase regulatory domain-like"/>
    <property type="match status" value="1"/>
</dbReference>
<evidence type="ECO:0000259" key="5">
    <source>
        <dbReference type="Pfam" id="PF07715"/>
    </source>
</evidence>
<evidence type="ECO:0000313" key="7">
    <source>
        <dbReference type="EMBL" id="QOY89855.1"/>
    </source>
</evidence>